<dbReference type="GO" id="GO:0019354">
    <property type="term" value="P:siroheme biosynthetic process"/>
    <property type="evidence" value="ECO:0007669"/>
    <property type="project" value="UniProtKB-UniPathway"/>
</dbReference>
<reference evidence="9 10" key="1">
    <citation type="submission" date="2019-04" db="EMBL/GenBank/DDBJ databases">
        <title>Crenobacter sp. nov.</title>
        <authorList>
            <person name="Shi S."/>
        </authorList>
    </citation>
    <scope>NUCLEOTIDE SEQUENCE [LARGE SCALE GENOMIC DNA]</scope>
    <source>
        <strain evidence="9 10">GY 70310</strain>
    </source>
</reference>
<dbReference type="RefSeq" id="WP_136551010.1">
    <property type="nucleotide sequence ID" value="NZ_STGJ01000001.1"/>
</dbReference>
<keyword evidence="10" id="KW-1185">Reference proteome</keyword>
<keyword evidence="5" id="KW-0949">S-adenosyl-L-methionine</keyword>
<dbReference type="EMBL" id="STGJ01000001">
    <property type="protein sequence ID" value="TIC86999.1"/>
    <property type="molecule type" value="Genomic_DNA"/>
</dbReference>
<evidence type="ECO:0000256" key="7">
    <source>
        <dbReference type="ARBA" id="ARBA00025705"/>
    </source>
</evidence>
<dbReference type="InterPro" id="IPR006366">
    <property type="entry name" value="CobA/CysG_C"/>
</dbReference>
<keyword evidence="3 9" id="KW-0489">Methyltransferase</keyword>
<keyword evidence="4 9" id="KW-0808">Transferase</keyword>
<feature type="domain" description="Tetrapyrrole methylase" evidence="8">
    <location>
        <begin position="5"/>
        <end position="214"/>
    </location>
</feature>
<comment type="similarity">
    <text evidence="1">Belongs to the precorrin methyltransferase family.</text>
</comment>
<dbReference type="Proteomes" id="UP000308891">
    <property type="component" value="Unassembled WGS sequence"/>
</dbReference>
<dbReference type="Gene3D" id="3.30.950.10">
    <property type="entry name" value="Methyltransferase, Cobalt-precorrin-4 Transmethylase, Domain 2"/>
    <property type="match status" value="1"/>
</dbReference>
<evidence type="ECO:0000256" key="2">
    <source>
        <dbReference type="ARBA" id="ARBA00012162"/>
    </source>
</evidence>
<dbReference type="GO" id="GO:0032259">
    <property type="term" value="P:methylation"/>
    <property type="evidence" value="ECO:0007669"/>
    <property type="project" value="UniProtKB-KW"/>
</dbReference>
<dbReference type="InterPro" id="IPR050161">
    <property type="entry name" value="Siro_Cobalamin_biosynth"/>
</dbReference>
<dbReference type="InterPro" id="IPR014777">
    <property type="entry name" value="4pyrrole_Mease_sub1"/>
</dbReference>
<dbReference type="OrthoDB" id="9815856at2"/>
<evidence type="ECO:0000259" key="8">
    <source>
        <dbReference type="Pfam" id="PF00590"/>
    </source>
</evidence>
<dbReference type="AlphaFoldDB" id="A0A4T0V5W6"/>
<evidence type="ECO:0000313" key="10">
    <source>
        <dbReference type="Proteomes" id="UP000308891"/>
    </source>
</evidence>
<dbReference type="PANTHER" id="PTHR45790">
    <property type="entry name" value="SIROHEME SYNTHASE-RELATED"/>
    <property type="match status" value="1"/>
</dbReference>
<dbReference type="NCBIfam" id="TIGR01469">
    <property type="entry name" value="cobA_cysG_Cterm"/>
    <property type="match status" value="1"/>
</dbReference>
<evidence type="ECO:0000256" key="1">
    <source>
        <dbReference type="ARBA" id="ARBA00005879"/>
    </source>
</evidence>
<dbReference type="InterPro" id="IPR000878">
    <property type="entry name" value="4pyrrol_Mease"/>
</dbReference>
<comment type="pathway">
    <text evidence="7">Porphyrin-containing compound metabolism; siroheme biosynthesis; precorrin-2 from uroporphyrinogen III: step 1/1.</text>
</comment>
<organism evidence="9 10">
    <name type="scientific">Crenobacter intestini</name>
    <dbReference type="NCBI Taxonomy" id="2563443"/>
    <lineage>
        <taxon>Bacteria</taxon>
        <taxon>Pseudomonadati</taxon>
        <taxon>Pseudomonadota</taxon>
        <taxon>Betaproteobacteria</taxon>
        <taxon>Neisseriales</taxon>
        <taxon>Neisseriaceae</taxon>
        <taxon>Crenobacter</taxon>
    </lineage>
</organism>
<dbReference type="NCBIfam" id="NF004790">
    <property type="entry name" value="PRK06136.1"/>
    <property type="match status" value="1"/>
</dbReference>
<sequence length="251" mass="26197">MGQGKVWLVGAGPGDAEWLTLKAARVLAACEVWLIDDLVDKSVLELAGPQTRVVRVGKRGGCKSTPQAFILRLMLRYARQGRSVARVKGGDPFVFGRGGEEWAWLAERGVEVDAVAGVSAGLALGAALGLPLTHRQTARGVALVTAHTTDGTRPNWQALAQSALTLVIYMGMQDIAALQAELQDAGLPEHTPVLVAERVGCAGPRSRAMVLGTLARSVREAGLASPALVVVGEVAALAARLGQAAADRRCA</sequence>
<dbReference type="PANTHER" id="PTHR45790:SF3">
    <property type="entry name" value="S-ADENOSYL-L-METHIONINE-DEPENDENT UROPORPHYRINOGEN III METHYLTRANSFERASE, CHLOROPLASTIC"/>
    <property type="match status" value="1"/>
</dbReference>
<accession>A0A4T0V5W6</accession>
<evidence type="ECO:0000313" key="9">
    <source>
        <dbReference type="EMBL" id="TIC86999.1"/>
    </source>
</evidence>
<proteinExistence type="inferred from homology"/>
<name>A0A4T0V5W6_9NEIS</name>
<comment type="caution">
    <text evidence="9">The sequence shown here is derived from an EMBL/GenBank/DDBJ whole genome shotgun (WGS) entry which is preliminary data.</text>
</comment>
<dbReference type="Pfam" id="PF00590">
    <property type="entry name" value="TP_methylase"/>
    <property type="match status" value="1"/>
</dbReference>
<dbReference type="FunFam" id="3.40.1010.10:FF:000001">
    <property type="entry name" value="Siroheme synthase"/>
    <property type="match status" value="1"/>
</dbReference>
<dbReference type="Gene3D" id="3.40.1010.10">
    <property type="entry name" value="Cobalt-precorrin-4 Transmethylase, Domain 1"/>
    <property type="match status" value="1"/>
</dbReference>
<dbReference type="InterPro" id="IPR014776">
    <property type="entry name" value="4pyrrole_Mease_sub2"/>
</dbReference>
<dbReference type="UniPathway" id="UPA00262">
    <property type="reaction ID" value="UER00211"/>
</dbReference>
<dbReference type="EC" id="2.1.1.107" evidence="2"/>
<evidence type="ECO:0000256" key="4">
    <source>
        <dbReference type="ARBA" id="ARBA00022679"/>
    </source>
</evidence>
<dbReference type="CDD" id="cd11642">
    <property type="entry name" value="SUMT"/>
    <property type="match status" value="1"/>
</dbReference>
<protein>
    <recommendedName>
        <fullName evidence="2">uroporphyrinogen-III C-methyltransferase</fullName>
        <ecNumber evidence="2">2.1.1.107</ecNumber>
    </recommendedName>
</protein>
<evidence type="ECO:0000256" key="3">
    <source>
        <dbReference type="ARBA" id="ARBA00022603"/>
    </source>
</evidence>
<keyword evidence="6" id="KW-0627">Porphyrin biosynthesis</keyword>
<dbReference type="GO" id="GO:0004851">
    <property type="term" value="F:uroporphyrin-III C-methyltransferase activity"/>
    <property type="evidence" value="ECO:0007669"/>
    <property type="project" value="UniProtKB-EC"/>
</dbReference>
<evidence type="ECO:0000256" key="6">
    <source>
        <dbReference type="ARBA" id="ARBA00023244"/>
    </source>
</evidence>
<gene>
    <name evidence="9" type="primary">cobA</name>
    <name evidence="9" type="ORF">E5K04_00870</name>
</gene>
<dbReference type="InterPro" id="IPR035996">
    <property type="entry name" value="4pyrrol_Methylase_sf"/>
</dbReference>
<evidence type="ECO:0000256" key="5">
    <source>
        <dbReference type="ARBA" id="ARBA00022691"/>
    </source>
</evidence>
<dbReference type="SUPFAM" id="SSF53790">
    <property type="entry name" value="Tetrapyrrole methylase"/>
    <property type="match status" value="1"/>
</dbReference>